<dbReference type="Gene3D" id="3.40.50.300">
    <property type="entry name" value="P-loop containing nucleotide triphosphate hydrolases"/>
    <property type="match status" value="2"/>
</dbReference>
<dbReference type="GO" id="GO:0016787">
    <property type="term" value="F:hydrolase activity"/>
    <property type="evidence" value="ECO:0007669"/>
    <property type="project" value="InterPro"/>
</dbReference>
<dbReference type="GO" id="GO:0005524">
    <property type="term" value="F:ATP binding"/>
    <property type="evidence" value="ECO:0007669"/>
    <property type="project" value="InterPro"/>
</dbReference>
<evidence type="ECO:0000256" key="1">
    <source>
        <dbReference type="SAM" id="MobiDB-lite"/>
    </source>
</evidence>
<keyword evidence="5" id="KW-0067">ATP-binding</keyword>
<evidence type="ECO:0000259" key="4">
    <source>
        <dbReference type="PROSITE" id="PS51194"/>
    </source>
</evidence>
<keyword evidence="5" id="KW-0547">Nucleotide-binding</keyword>
<keyword evidence="2" id="KW-0812">Transmembrane</keyword>
<reference evidence="5" key="1">
    <citation type="submission" date="2022-07" db="EMBL/GenBank/DDBJ databases">
        <title>Prevotella copri.</title>
        <authorList>
            <person name="Yang C."/>
        </authorList>
    </citation>
    <scope>NUCLEOTIDE SEQUENCE</scope>
    <source>
        <strain evidence="5">HF1476</strain>
    </source>
</reference>
<keyword evidence="5" id="KW-0347">Helicase</keyword>
<dbReference type="InterPro" id="IPR001650">
    <property type="entry name" value="Helicase_C-like"/>
</dbReference>
<sequence length="825" mass="94633">MVDFPEYRDEYYIDREVLLKECLPYLHIYKDKVNDYHEFFNGKMVSMLGFPTEDKVWLRKFILLNGGKAYHKSLEKPDIFIYGDNFWYYDMLKIYKHQQQGENIIVINYATIMDNIDPIWEERIKEYDKEEEEKKNARKGENEKKYCDEAYLSSLNWVKSSSISLFDDVFFICGKLYDYNICPISQEQVYEKIKAKFGQVNKKNKQTVTCVVMGKNVMASSLSGFNENIKFITYTDFAHWLNSASPAYPELKEFGKKYFSCQDARLRPYQQDVKDKIFTLWKSEKNVMLQMPTGAGKTILFSSVINDIIKVPDSKILIIAHRKELLDQISSHLSKYNIEHGIIASNRKRSLEKNVQVASIQTLTHKNNEEITKNFVPDFIVIDEAHHTLAKTYDQLWKLYPRSWKLGVTATPCRINGAPFTNHFSELISSLSVKELIENDFLSDYTFYTENPDSDLSKAILSIKKKSSTGDYRINDLLQNLNVERHVKKLVLSYSTYANGLKGIVYCISIEHAHNICEAYKNIGVVAEYIDSKTPKTEREQIVQDFKDGKIQVLVNVDIFSEGFDCPDVEFIQMARPTWSLSKYMQQVGRGLRTSPGKDKTIILDNAGMYARFGLPSDTRLWNATFAGVDFRDHYIGSVGSKNCYLRLKYENSSQLMLLVYNDGKDVYSMEDEVIEEEVDIVPETNDLPMQNLNTSEIQPAVCEESVISDTDGKVESTKDHVSDEEDISLPKTKNTSPIMPDVYEETGEAETYISAYCNNGKTSTHNSEAKKTYNERNSAASKGCVKALVAILITTIILVLFLAFGFSLIGVAIFLIPLLKGKLK</sequence>
<dbReference type="EMBL" id="JANDWN010000018">
    <property type="protein sequence ID" value="MCP9599895.1"/>
    <property type="molecule type" value="Genomic_DNA"/>
</dbReference>
<dbReference type="CDD" id="cd18799">
    <property type="entry name" value="SF2_C_EcoAI-like"/>
    <property type="match status" value="1"/>
</dbReference>
<dbReference type="SMART" id="SM00487">
    <property type="entry name" value="DEXDc"/>
    <property type="match status" value="1"/>
</dbReference>
<dbReference type="InterPro" id="IPR050742">
    <property type="entry name" value="Helicase_Restrict-Modif_Enz"/>
</dbReference>
<dbReference type="AlphaFoldDB" id="A0AAW5IQM7"/>
<dbReference type="GO" id="GO:0005829">
    <property type="term" value="C:cytosol"/>
    <property type="evidence" value="ECO:0007669"/>
    <property type="project" value="TreeGrafter"/>
</dbReference>
<evidence type="ECO:0000313" key="6">
    <source>
        <dbReference type="Proteomes" id="UP001204486"/>
    </source>
</evidence>
<feature type="domain" description="Helicase C-terminal" evidence="4">
    <location>
        <begin position="482"/>
        <end position="627"/>
    </location>
</feature>
<gene>
    <name evidence="5" type="ORF">NNC55_08005</name>
</gene>
<evidence type="ECO:0000256" key="2">
    <source>
        <dbReference type="SAM" id="Phobius"/>
    </source>
</evidence>
<keyword evidence="2" id="KW-1133">Transmembrane helix</keyword>
<dbReference type="Pfam" id="PF04851">
    <property type="entry name" value="ResIII"/>
    <property type="match status" value="1"/>
</dbReference>
<evidence type="ECO:0000313" key="5">
    <source>
        <dbReference type="EMBL" id="MCP9599895.1"/>
    </source>
</evidence>
<feature type="domain" description="Helicase ATP-binding" evidence="3">
    <location>
        <begin position="278"/>
        <end position="430"/>
    </location>
</feature>
<dbReference type="GO" id="GO:0004386">
    <property type="term" value="F:helicase activity"/>
    <property type="evidence" value="ECO:0007669"/>
    <property type="project" value="UniProtKB-KW"/>
</dbReference>
<dbReference type="InterPro" id="IPR006935">
    <property type="entry name" value="Helicase/UvrB_N"/>
</dbReference>
<dbReference type="PANTHER" id="PTHR47396">
    <property type="entry name" value="TYPE I RESTRICTION ENZYME ECOKI R PROTEIN"/>
    <property type="match status" value="1"/>
</dbReference>
<comment type="caution">
    <text evidence="5">The sequence shown here is derived from an EMBL/GenBank/DDBJ whole genome shotgun (WGS) entry which is preliminary data.</text>
</comment>
<proteinExistence type="predicted"/>
<dbReference type="SUPFAM" id="SSF52540">
    <property type="entry name" value="P-loop containing nucleoside triphosphate hydrolases"/>
    <property type="match status" value="1"/>
</dbReference>
<feature type="transmembrane region" description="Helical" evidence="2">
    <location>
        <begin position="788"/>
        <end position="820"/>
    </location>
</feature>
<dbReference type="InterPro" id="IPR014001">
    <property type="entry name" value="Helicase_ATP-bd"/>
</dbReference>
<dbReference type="PANTHER" id="PTHR47396:SF1">
    <property type="entry name" value="ATP-DEPENDENT HELICASE IRC3-RELATED"/>
    <property type="match status" value="1"/>
</dbReference>
<dbReference type="Pfam" id="PF00271">
    <property type="entry name" value="Helicase_C"/>
    <property type="match status" value="1"/>
</dbReference>
<dbReference type="PROSITE" id="PS51192">
    <property type="entry name" value="HELICASE_ATP_BIND_1"/>
    <property type="match status" value="1"/>
</dbReference>
<dbReference type="GO" id="GO:0003677">
    <property type="term" value="F:DNA binding"/>
    <property type="evidence" value="ECO:0007669"/>
    <property type="project" value="InterPro"/>
</dbReference>
<feature type="compositionally biased region" description="Basic and acidic residues" evidence="1">
    <location>
        <begin position="713"/>
        <end position="722"/>
    </location>
</feature>
<accession>A0AAW5IQM7</accession>
<dbReference type="RefSeq" id="WP_254973972.1">
    <property type="nucleotide sequence ID" value="NZ_JANDWK010000016.1"/>
</dbReference>
<dbReference type="InterPro" id="IPR027417">
    <property type="entry name" value="P-loop_NTPase"/>
</dbReference>
<feature type="region of interest" description="Disordered" evidence="1">
    <location>
        <begin position="713"/>
        <end position="740"/>
    </location>
</feature>
<protein>
    <submittedName>
        <fullName evidence="5">DEAD/DEAH box helicase</fullName>
    </submittedName>
</protein>
<keyword evidence="2" id="KW-0472">Membrane</keyword>
<dbReference type="SMART" id="SM00490">
    <property type="entry name" value="HELICc"/>
    <property type="match status" value="1"/>
</dbReference>
<organism evidence="5 6">
    <name type="scientific">Segatella copri</name>
    <dbReference type="NCBI Taxonomy" id="165179"/>
    <lineage>
        <taxon>Bacteria</taxon>
        <taxon>Pseudomonadati</taxon>
        <taxon>Bacteroidota</taxon>
        <taxon>Bacteroidia</taxon>
        <taxon>Bacteroidales</taxon>
        <taxon>Prevotellaceae</taxon>
        <taxon>Segatella</taxon>
    </lineage>
</organism>
<evidence type="ECO:0000259" key="3">
    <source>
        <dbReference type="PROSITE" id="PS51192"/>
    </source>
</evidence>
<dbReference type="Proteomes" id="UP001204486">
    <property type="component" value="Unassembled WGS sequence"/>
</dbReference>
<dbReference type="PROSITE" id="PS51194">
    <property type="entry name" value="HELICASE_CTER"/>
    <property type="match status" value="1"/>
</dbReference>
<keyword evidence="5" id="KW-0378">Hydrolase</keyword>
<name>A0AAW5IQM7_9BACT</name>